<name>A6J0F9_RAT</name>
<reference evidence="2 3" key="2">
    <citation type="submission" date="2005-07" db="EMBL/GenBank/DDBJ databases">
        <authorList>
            <person name="Mural R.J."/>
            <person name="Li P.W."/>
            <person name="Adams M.D."/>
            <person name="Amanatides P.G."/>
            <person name="Baden-Tillson H."/>
            <person name="Barnstead M."/>
            <person name="Chin S.H."/>
            <person name="Dew I."/>
            <person name="Evans C.A."/>
            <person name="Ferriera S."/>
            <person name="Flanigan M."/>
            <person name="Fosler C."/>
            <person name="Glodek A."/>
            <person name="Gu Z."/>
            <person name="Holt R.A."/>
            <person name="Jennings D."/>
            <person name="Kraft C.L."/>
            <person name="Lu F."/>
            <person name="Nguyen T."/>
            <person name="Nusskern D.R."/>
            <person name="Pfannkoch C.M."/>
            <person name="Sitter C."/>
            <person name="Sutton G.G."/>
            <person name="Venter J.C."/>
            <person name="Wang Z."/>
            <person name="Woodage T."/>
            <person name="Zheng X.H."/>
            <person name="Zhong F."/>
        </authorList>
    </citation>
    <scope>NUCLEOTIDE SEQUENCE [LARGE SCALE GENOMIC DNA]</scope>
    <source>
        <strain evidence="2">BN</strain>
        <strain evidence="3">BN, Sprague-Dawley</strain>
    </source>
</reference>
<dbReference type="EMBL" id="CH473973">
    <property type="protein sequence ID" value="EDM13399.1"/>
    <property type="molecule type" value="Genomic_DNA"/>
</dbReference>
<dbReference type="Proteomes" id="UP000234681">
    <property type="component" value="Chromosome 12"/>
</dbReference>
<feature type="compositionally biased region" description="Basic and acidic residues" evidence="1">
    <location>
        <begin position="1"/>
        <end position="10"/>
    </location>
</feature>
<protein>
    <submittedName>
        <fullName evidence="2">RCG21179, isoform CRA_a</fullName>
    </submittedName>
</protein>
<dbReference type="EMBL" id="CH473973">
    <property type="protein sequence ID" value="EDM13397.1"/>
    <property type="molecule type" value="Genomic_DNA"/>
</dbReference>
<feature type="compositionally biased region" description="Polar residues" evidence="1">
    <location>
        <begin position="23"/>
        <end position="32"/>
    </location>
</feature>
<sequence>MQQMVRERVRSQLQGEPRGTLGAQENMSAGRSSWIQLSRGRWGRRW</sequence>
<gene>
    <name evidence="2" type="ORF">rCG_21179</name>
</gene>
<dbReference type="AlphaFoldDB" id="A6J0F9"/>
<dbReference type="EMBL" id="CH473973">
    <property type="protein sequence ID" value="EDM13398.1"/>
    <property type="molecule type" value="Genomic_DNA"/>
</dbReference>
<evidence type="ECO:0000313" key="3">
    <source>
        <dbReference type="Proteomes" id="UP000234681"/>
    </source>
</evidence>
<organism evidence="2 3">
    <name type="scientific">Rattus norvegicus</name>
    <name type="common">Rat</name>
    <dbReference type="NCBI Taxonomy" id="10116"/>
    <lineage>
        <taxon>Eukaryota</taxon>
        <taxon>Metazoa</taxon>
        <taxon>Chordata</taxon>
        <taxon>Craniata</taxon>
        <taxon>Vertebrata</taxon>
        <taxon>Euteleostomi</taxon>
        <taxon>Mammalia</taxon>
        <taxon>Eutheria</taxon>
        <taxon>Euarchontoglires</taxon>
        <taxon>Glires</taxon>
        <taxon>Rodentia</taxon>
        <taxon>Myomorpha</taxon>
        <taxon>Muroidea</taxon>
        <taxon>Muridae</taxon>
        <taxon>Murinae</taxon>
        <taxon>Rattus</taxon>
    </lineage>
</organism>
<evidence type="ECO:0000313" key="2">
    <source>
        <dbReference type="EMBL" id="EDM13398.1"/>
    </source>
</evidence>
<accession>A6J0F9</accession>
<evidence type="ECO:0000256" key="1">
    <source>
        <dbReference type="SAM" id="MobiDB-lite"/>
    </source>
</evidence>
<proteinExistence type="predicted"/>
<feature type="region of interest" description="Disordered" evidence="1">
    <location>
        <begin position="1"/>
        <end position="32"/>
    </location>
</feature>
<reference evidence="2" key="1">
    <citation type="journal article" date="2005" name="Genome Res.">
        <title>Gene and alternative splicing annotation with AIR.</title>
        <authorList>
            <person name="Florea L."/>
            <person name="Di Francesco V."/>
            <person name="Miller J."/>
            <person name="Turner R."/>
            <person name="Yao A."/>
            <person name="Harris M."/>
            <person name="Walenz B."/>
            <person name="Mobarry C."/>
            <person name="Merkulov G.V."/>
            <person name="Charlab R."/>
            <person name="Dew I."/>
            <person name="Deng Z."/>
            <person name="Istrail S."/>
            <person name="Li P."/>
            <person name="Sutton G."/>
        </authorList>
    </citation>
    <scope>NUCLEOTIDE SEQUENCE</scope>
    <source>
        <strain evidence="2">BN</strain>
    </source>
</reference>